<evidence type="ECO:0000256" key="6">
    <source>
        <dbReference type="ARBA" id="ARBA00022801"/>
    </source>
</evidence>
<evidence type="ECO:0000256" key="2">
    <source>
        <dbReference type="ARBA" id="ARBA00004123"/>
    </source>
</evidence>
<dbReference type="GO" id="GO:0005730">
    <property type="term" value="C:nucleolus"/>
    <property type="evidence" value="ECO:0007669"/>
    <property type="project" value="TreeGrafter"/>
</dbReference>
<keyword evidence="12" id="KW-1185">Reference proteome</keyword>
<evidence type="ECO:0000313" key="11">
    <source>
        <dbReference type="EMBL" id="KAH9845175.1"/>
    </source>
</evidence>
<gene>
    <name evidence="11" type="ORF">Tdes44962_MAKER06820</name>
</gene>
<dbReference type="EC" id="3.1.26.5" evidence="4"/>
<dbReference type="AlphaFoldDB" id="A0A9W7T0E9"/>
<dbReference type="FunFam" id="3.30.70.3250:FF:000004">
    <property type="entry name" value="Ribonuclease P/MRP protein subunit POP5"/>
    <property type="match status" value="1"/>
</dbReference>
<dbReference type="Pfam" id="PF01900">
    <property type="entry name" value="RNase_P_Rpp14"/>
    <property type="match status" value="1"/>
</dbReference>
<evidence type="ECO:0000256" key="4">
    <source>
        <dbReference type="ARBA" id="ARBA00012179"/>
    </source>
</evidence>
<dbReference type="InterPro" id="IPR002759">
    <property type="entry name" value="Pop5/Rpp14/Rnp2-like"/>
</dbReference>
<comment type="caution">
    <text evidence="11">The sequence shown here is derived from an EMBL/GenBank/DDBJ whole genome shotgun (WGS) entry which is preliminary data.</text>
</comment>
<evidence type="ECO:0000256" key="9">
    <source>
        <dbReference type="ARBA" id="ARBA00055200"/>
    </source>
</evidence>
<dbReference type="PANTHER" id="PTHR15441:SF2">
    <property type="entry name" value="RIBONUCLEASE P_MRP PROTEIN SUBUNIT POP5"/>
    <property type="match status" value="1"/>
</dbReference>
<keyword evidence="5" id="KW-0819">tRNA processing</keyword>
<dbReference type="GO" id="GO:0000460">
    <property type="term" value="P:maturation of 5.8S rRNA"/>
    <property type="evidence" value="ECO:0007669"/>
    <property type="project" value="UniProtKB-ARBA"/>
</dbReference>
<evidence type="ECO:0000256" key="7">
    <source>
        <dbReference type="ARBA" id="ARBA00023242"/>
    </source>
</evidence>
<dbReference type="Proteomes" id="UP001138500">
    <property type="component" value="Unassembled WGS sequence"/>
</dbReference>
<dbReference type="EMBL" id="RIBY02000125">
    <property type="protein sequence ID" value="KAH9845175.1"/>
    <property type="molecule type" value="Genomic_DNA"/>
</dbReference>
<evidence type="ECO:0000256" key="5">
    <source>
        <dbReference type="ARBA" id="ARBA00022694"/>
    </source>
</evidence>
<dbReference type="GO" id="GO:0033204">
    <property type="term" value="F:ribonuclease P RNA binding"/>
    <property type="evidence" value="ECO:0007669"/>
    <property type="project" value="TreeGrafter"/>
</dbReference>
<keyword evidence="7" id="KW-0539">Nucleus</keyword>
<evidence type="ECO:0000256" key="1">
    <source>
        <dbReference type="ARBA" id="ARBA00000928"/>
    </source>
</evidence>
<comment type="function">
    <text evidence="9">Component of ribonuclease P, a protein complex that generates mature tRNA molecules by cleaving their 5'-ends. Also a component of RNase MRP, which cleaves pre-rRNA sequences.</text>
</comment>
<dbReference type="SUPFAM" id="SSF160350">
    <property type="entry name" value="Rnp2-like"/>
    <property type="match status" value="1"/>
</dbReference>
<organism evidence="11 12">
    <name type="scientific">Teratosphaeria destructans</name>
    <dbReference type="NCBI Taxonomy" id="418781"/>
    <lineage>
        <taxon>Eukaryota</taxon>
        <taxon>Fungi</taxon>
        <taxon>Dikarya</taxon>
        <taxon>Ascomycota</taxon>
        <taxon>Pezizomycotina</taxon>
        <taxon>Dothideomycetes</taxon>
        <taxon>Dothideomycetidae</taxon>
        <taxon>Mycosphaerellales</taxon>
        <taxon>Teratosphaeriaceae</taxon>
        <taxon>Teratosphaeria</taxon>
    </lineage>
</organism>
<evidence type="ECO:0000256" key="10">
    <source>
        <dbReference type="SAM" id="MobiDB-lite"/>
    </source>
</evidence>
<dbReference type="GO" id="GO:0001682">
    <property type="term" value="P:tRNA 5'-leader removal"/>
    <property type="evidence" value="ECO:0007669"/>
    <property type="project" value="InterPro"/>
</dbReference>
<reference evidence="11 12" key="2">
    <citation type="journal article" date="2021" name="Curr. Genet.">
        <title>Genetic response to nitrogen starvation in the aggressive Eucalyptus foliar pathogen Teratosphaeria destructans.</title>
        <authorList>
            <person name="Havenga M."/>
            <person name="Wingfield B.D."/>
            <person name="Wingfield M.J."/>
            <person name="Dreyer L.L."/>
            <person name="Roets F."/>
            <person name="Aylward J."/>
        </authorList>
    </citation>
    <scope>NUCLEOTIDE SEQUENCE [LARGE SCALE GENOMIC DNA]</scope>
    <source>
        <strain evidence="11">CMW44962</strain>
    </source>
</reference>
<dbReference type="OrthoDB" id="24745at2759"/>
<comment type="subcellular location">
    <subcellularLocation>
        <location evidence="2">Nucleus</location>
    </subcellularLocation>
</comment>
<dbReference type="Gene3D" id="3.30.70.3250">
    <property type="entry name" value="Ribonuclease P, Pop5 subunit"/>
    <property type="match status" value="1"/>
</dbReference>
<dbReference type="InterPro" id="IPR038085">
    <property type="entry name" value="Rnp2-like_sf"/>
</dbReference>
<protein>
    <recommendedName>
        <fullName evidence="8">Ribonuclease P/MRP protein subunit POP5</fullName>
        <ecNumber evidence="4">3.1.26.5</ecNumber>
    </recommendedName>
</protein>
<feature type="compositionally biased region" description="Acidic residues" evidence="10">
    <location>
        <begin position="177"/>
        <end position="189"/>
    </location>
</feature>
<name>A0A9W7T0E9_9PEZI</name>
<reference evidence="11 12" key="1">
    <citation type="journal article" date="2018" name="IMA Fungus">
        <title>IMA Genome-F 10: Nine draft genome sequences of Claviceps purpurea s.lat., including C. arundinis, C. humidiphila, and C. cf. spartinae, pseudomolecules for the pitch canker pathogen Fusarium circinatum, draft genome of Davidsoniella eucalypti, Grosmannia galeiformis, Quambalaria eucalypti, and Teratosphaeria destructans.</title>
        <authorList>
            <person name="Wingfield B.D."/>
            <person name="Liu M."/>
            <person name="Nguyen H.D."/>
            <person name="Lane F.A."/>
            <person name="Morgan S.W."/>
            <person name="De Vos L."/>
            <person name="Wilken P.M."/>
            <person name="Duong T.A."/>
            <person name="Aylward J."/>
            <person name="Coetzee M.P."/>
            <person name="Dadej K."/>
            <person name="De Beer Z.W."/>
            <person name="Findlay W."/>
            <person name="Havenga M."/>
            <person name="Kolarik M."/>
            <person name="Menzies J.G."/>
            <person name="Naidoo K."/>
            <person name="Pochopski O."/>
            <person name="Shoukouhi P."/>
            <person name="Santana Q.C."/>
            <person name="Seifert K.A."/>
            <person name="Soal N."/>
            <person name="Steenkamp E.T."/>
            <person name="Tatham C.T."/>
            <person name="van der Nest M.A."/>
            <person name="Wingfield M.J."/>
        </authorList>
    </citation>
    <scope>NUCLEOTIDE SEQUENCE [LARGE SCALE GENOMIC DNA]</scope>
    <source>
        <strain evidence="11">CMW44962</strain>
    </source>
</reference>
<keyword evidence="6" id="KW-0378">Hydrolase</keyword>
<proteinExistence type="inferred from homology"/>
<evidence type="ECO:0000256" key="3">
    <source>
        <dbReference type="ARBA" id="ARBA00010800"/>
    </source>
</evidence>
<dbReference type="GO" id="GO:0030681">
    <property type="term" value="C:multimeric ribonuclease P complex"/>
    <property type="evidence" value="ECO:0007669"/>
    <property type="project" value="TreeGrafter"/>
</dbReference>
<dbReference type="GO" id="GO:0004526">
    <property type="term" value="F:ribonuclease P activity"/>
    <property type="evidence" value="ECO:0007669"/>
    <property type="project" value="UniProtKB-EC"/>
</dbReference>
<accession>A0A9W7T0E9</accession>
<dbReference type="GO" id="GO:0000172">
    <property type="term" value="C:ribonuclease MRP complex"/>
    <property type="evidence" value="ECO:0007669"/>
    <property type="project" value="TreeGrafter"/>
</dbReference>
<comment type="catalytic activity">
    <reaction evidence="1">
        <text>Endonucleolytic cleavage of RNA, removing 5'-extranucleotides from tRNA precursor.</text>
        <dbReference type="EC" id="3.1.26.5"/>
    </reaction>
</comment>
<sequence length="189" mass="20672">MVRIKHRYLLVNILYPDAKTSNVKLAPPSGSGKDIPYSLQFRQPSSDLLTPQILLKLIRNNVADLFGDYGSGKVAGSLQIKYFSPATSTSIIRVSRDHYRLVWAALTFATALPQPLSQDCVFQVVRVSGTIRKAEEEAIRRARLGIRRAQRVARGLAVVGGEDGGEDEDVSMINGIEDAEGDGEGSEDE</sequence>
<dbReference type="PANTHER" id="PTHR15441">
    <property type="entry name" value="RIBONUCLEASE P PROTEIN SUBUNIT P14"/>
    <property type="match status" value="1"/>
</dbReference>
<evidence type="ECO:0000313" key="12">
    <source>
        <dbReference type="Proteomes" id="UP001138500"/>
    </source>
</evidence>
<evidence type="ECO:0000256" key="8">
    <source>
        <dbReference type="ARBA" id="ARBA00044198"/>
    </source>
</evidence>
<feature type="region of interest" description="Disordered" evidence="10">
    <location>
        <begin position="162"/>
        <end position="189"/>
    </location>
</feature>
<comment type="similarity">
    <text evidence="3">Belongs to the eukaryotic/archaeal RNase P protein component 2 family.</text>
</comment>